<dbReference type="AlphaFoldDB" id="A0A1J9P2T1"/>
<reference evidence="2 3" key="1">
    <citation type="submission" date="2015-07" db="EMBL/GenBank/DDBJ databases">
        <title>Emmonsia species relationships and genome sequence.</title>
        <authorList>
            <consortium name="The Broad Institute Genomics Platform"/>
            <person name="Cuomo C.A."/>
            <person name="Munoz J.F."/>
            <person name="Imamovic A."/>
            <person name="Priest M.E."/>
            <person name="Young S."/>
            <person name="Clay O.K."/>
            <person name="McEwen J.G."/>
        </authorList>
    </citation>
    <scope>NUCLEOTIDE SEQUENCE [LARGE SCALE GENOMIC DNA]</scope>
    <source>
        <strain evidence="2 3">UAMH 9510</strain>
    </source>
</reference>
<evidence type="ECO:0000313" key="2">
    <source>
        <dbReference type="EMBL" id="OJD10478.1"/>
    </source>
</evidence>
<dbReference type="EMBL" id="LGRN01000780">
    <property type="protein sequence ID" value="OJD10478.1"/>
    <property type="molecule type" value="Genomic_DNA"/>
</dbReference>
<organism evidence="2 3">
    <name type="scientific">Emergomyces pasteurianus Ep9510</name>
    <dbReference type="NCBI Taxonomy" id="1447872"/>
    <lineage>
        <taxon>Eukaryota</taxon>
        <taxon>Fungi</taxon>
        <taxon>Dikarya</taxon>
        <taxon>Ascomycota</taxon>
        <taxon>Pezizomycotina</taxon>
        <taxon>Eurotiomycetes</taxon>
        <taxon>Eurotiomycetidae</taxon>
        <taxon>Onygenales</taxon>
        <taxon>Ajellomycetaceae</taxon>
        <taxon>Emergomyces</taxon>
    </lineage>
</organism>
<sequence>MFNATKSNSKALTASSPAQTPSCTPINNSPQQSVTPGDDYQHFEVKKLVEALREISADFITSKPNPSKDTARRPASPKQESKDVHILTCVRRPSSSKPKQEPSCNSESESPVPLDKYTTQLDVV</sequence>
<name>A0A1J9P2T1_9EURO</name>
<proteinExistence type="predicted"/>
<feature type="compositionally biased region" description="Polar residues" evidence="1">
    <location>
        <begin position="1"/>
        <end position="35"/>
    </location>
</feature>
<dbReference type="VEuPathDB" id="FungiDB:AJ78_08528"/>
<feature type="region of interest" description="Disordered" evidence="1">
    <location>
        <begin position="58"/>
        <end position="124"/>
    </location>
</feature>
<evidence type="ECO:0000256" key="1">
    <source>
        <dbReference type="SAM" id="MobiDB-lite"/>
    </source>
</evidence>
<gene>
    <name evidence="2" type="ORF">AJ78_08528</name>
</gene>
<protein>
    <submittedName>
        <fullName evidence="2">Uncharacterized protein</fullName>
    </submittedName>
</protein>
<evidence type="ECO:0000313" key="3">
    <source>
        <dbReference type="Proteomes" id="UP000182235"/>
    </source>
</evidence>
<dbReference type="Proteomes" id="UP000182235">
    <property type="component" value="Unassembled WGS sequence"/>
</dbReference>
<feature type="compositionally biased region" description="Polar residues" evidence="1">
    <location>
        <begin position="93"/>
        <end position="109"/>
    </location>
</feature>
<keyword evidence="3" id="KW-1185">Reference proteome</keyword>
<dbReference type="OrthoDB" id="4190672at2759"/>
<comment type="caution">
    <text evidence="2">The sequence shown here is derived from an EMBL/GenBank/DDBJ whole genome shotgun (WGS) entry which is preliminary data.</text>
</comment>
<accession>A0A1J9P2T1</accession>
<feature type="region of interest" description="Disordered" evidence="1">
    <location>
        <begin position="1"/>
        <end position="40"/>
    </location>
</feature>